<sequence>MSPLQPTVGLASAIVQSLDFADKILSHEHSVHHSSKGASPGDHAVLQNVANNLYRLTSKIAKADKKAGKIGGALLNLLSVGEQTRTWIGYLAEYVLQAQAKLKYEEPEHASVRDALATVKKDKELVGLKEHFGDLRGEVDATLLVALRQPLDQSQTKDLSGFAVEDFRVPFLERWQERVIEAIQTNGWQANKKQHLQEFSKVLDTLVVAENEAHFRNEIFGNLHFTEQDDRLHSITPPQEGTCDWIFEPRLQKGTKLLEWLGETTGQNLFWLTGKPGCGKTTLMKYMFRNEMLFPKLEEWSGLAPGILTGFFLWNCGTNIQKTTVGLLRALLYETLQDMIYGPLEQDPGIIQYLFEDRWNQFKSYGAGFHPFPLSELRKAFELLVSDASKKFLIMVDGLDELEDSPSHALDMILGLSYRSNVKIIVSSRPTEVFEQAFQDRSRLELNKWTRTGILSYVLHAFDQNDVMFGIPDQESDGTEERAIINSLVDKASGEYLWATLGTEILIQTTKETDSVKTIRARVDALPPDLSELLAYIIDSMDTKSLTQASRVFRLIDAHGYPLLLPLCFANDPDTKSSLSAETAPLTMSEVLSRVTAMRLMLKTRCKTLLTIFEAKAPEGSLVSDATTSDLMHFRVTYTHRVIKEFIQEESMRSRVYTATGNDALNTDEHWANAHLWSLKTPAPSKDGKIAIWDMLADCIEHALRLEASTKRVRLTYLDEVSATLDHYIFSSPITSLDLPSASPTVTVSSFLDIAVWLNLSGYIKVKARTTDRKLVKHAWEFSKEMRKMNGIGGEEKWVRGRGRLREAYARVDGEVVALLKEHRKTMRIGSPKVAVDMPEWV</sequence>
<dbReference type="InterPro" id="IPR027417">
    <property type="entry name" value="P-loop_NTPase"/>
</dbReference>
<dbReference type="OrthoDB" id="443402at2759"/>
<evidence type="ECO:0000256" key="1">
    <source>
        <dbReference type="ARBA" id="ARBA00022737"/>
    </source>
</evidence>
<dbReference type="PANTHER" id="PTHR10039:SF5">
    <property type="entry name" value="NACHT DOMAIN-CONTAINING PROTEIN"/>
    <property type="match status" value="1"/>
</dbReference>
<evidence type="ECO:0008006" key="6">
    <source>
        <dbReference type="Google" id="ProtNLM"/>
    </source>
</evidence>
<dbReference type="Proteomes" id="UP000799753">
    <property type="component" value="Unassembled WGS sequence"/>
</dbReference>
<evidence type="ECO:0000259" key="2">
    <source>
        <dbReference type="Pfam" id="PF24883"/>
    </source>
</evidence>
<dbReference type="EMBL" id="MU006779">
    <property type="protein sequence ID" value="KAF2644266.1"/>
    <property type="molecule type" value="Genomic_DNA"/>
</dbReference>
<gene>
    <name evidence="4" type="ORF">P280DRAFT_228488</name>
</gene>
<name>A0A6A6S8S8_9PLEO</name>
<dbReference type="SUPFAM" id="SSF52540">
    <property type="entry name" value="P-loop containing nucleoside triphosphate hydrolases"/>
    <property type="match status" value="1"/>
</dbReference>
<feature type="domain" description="Nephrocystin 3-like N-terminal" evidence="2">
    <location>
        <begin position="241"/>
        <end position="429"/>
    </location>
</feature>
<dbReference type="Pfam" id="PF25053">
    <property type="entry name" value="DUF7791"/>
    <property type="match status" value="1"/>
</dbReference>
<evidence type="ECO:0000313" key="4">
    <source>
        <dbReference type="EMBL" id="KAF2644266.1"/>
    </source>
</evidence>
<dbReference type="PANTHER" id="PTHR10039">
    <property type="entry name" value="AMELOGENIN"/>
    <property type="match status" value="1"/>
</dbReference>
<protein>
    <recommendedName>
        <fullName evidence="6">NACHT domain-containing protein</fullName>
    </recommendedName>
</protein>
<evidence type="ECO:0000313" key="5">
    <source>
        <dbReference type="Proteomes" id="UP000799753"/>
    </source>
</evidence>
<dbReference type="InterPro" id="IPR056884">
    <property type="entry name" value="NPHP3-like_N"/>
</dbReference>
<keyword evidence="1" id="KW-0677">Repeat</keyword>
<organism evidence="4 5">
    <name type="scientific">Massarina eburnea CBS 473.64</name>
    <dbReference type="NCBI Taxonomy" id="1395130"/>
    <lineage>
        <taxon>Eukaryota</taxon>
        <taxon>Fungi</taxon>
        <taxon>Dikarya</taxon>
        <taxon>Ascomycota</taxon>
        <taxon>Pezizomycotina</taxon>
        <taxon>Dothideomycetes</taxon>
        <taxon>Pleosporomycetidae</taxon>
        <taxon>Pleosporales</taxon>
        <taxon>Massarineae</taxon>
        <taxon>Massarinaceae</taxon>
        <taxon>Massarina</taxon>
    </lineage>
</organism>
<dbReference type="Pfam" id="PF24883">
    <property type="entry name" value="NPHP3_N"/>
    <property type="match status" value="1"/>
</dbReference>
<accession>A0A6A6S8S8</accession>
<dbReference type="AlphaFoldDB" id="A0A6A6S8S8"/>
<feature type="domain" description="DUF7791" evidence="3">
    <location>
        <begin position="563"/>
        <end position="686"/>
    </location>
</feature>
<evidence type="ECO:0000259" key="3">
    <source>
        <dbReference type="Pfam" id="PF25053"/>
    </source>
</evidence>
<reference evidence="4" key="1">
    <citation type="journal article" date="2020" name="Stud. Mycol.">
        <title>101 Dothideomycetes genomes: a test case for predicting lifestyles and emergence of pathogens.</title>
        <authorList>
            <person name="Haridas S."/>
            <person name="Albert R."/>
            <person name="Binder M."/>
            <person name="Bloem J."/>
            <person name="Labutti K."/>
            <person name="Salamov A."/>
            <person name="Andreopoulos B."/>
            <person name="Baker S."/>
            <person name="Barry K."/>
            <person name="Bills G."/>
            <person name="Bluhm B."/>
            <person name="Cannon C."/>
            <person name="Castanera R."/>
            <person name="Culley D."/>
            <person name="Daum C."/>
            <person name="Ezra D."/>
            <person name="Gonzalez J."/>
            <person name="Henrissat B."/>
            <person name="Kuo A."/>
            <person name="Liang C."/>
            <person name="Lipzen A."/>
            <person name="Lutzoni F."/>
            <person name="Magnuson J."/>
            <person name="Mondo S."/>
            <person name="Nolan M."/>
            <person name="Ohm R."/>
            <person name="Pangilinan J."/>
            <person name="Park H.-J."/>
            <person name="Ramirez L."/>
            <person name="Alfaro M."/>
            <person name="Sun H."/>
            <person name="Tritt A."/>
            <person name="Yoshinaga Y."/>
            <person name="Zwiers L.-H."/>
            <person name="Turgeon B."/>
            <person name="Goodwin S."/>
            <person name="Spatafora J."/>
            <person name="Crous P."/>
            <person name="Grigoriev I."/>
        </authorList>
    </citation>
    <scope>NUCLEOTIDE SEQUENCE</scope>
    <source>
        <strain evidence="4">CBS 473.64</strain>
    </source>
</reference>
<proteinExistence type="predicted"/>
<keyword evidence="5" id="KW-1185">Reference proteome</keyword>
<dbReference type="Gene3D" id="3.40.50.300">
    <property type="entry name" value="P-loop containing nucleotide triphosphate hydrolases"/>
    <property type="match status" value="1"/>
</dbReference>
<dbReference type="InterPro" id="IPR056693">
    <property type="entry name" value="DUF7791"/>
</dbReference>